<feature type="domain" description="SsuA/THI5-like" evidence="2">
    <location>
        <begin position="46"/>
        <end position="261"/>
    </location>
</feature>
<gene>
    <name evidence="3" type="ORF">BET03_08465</name>
</gene>
<keyword evidence="4" id="KW-1185">Reference proteome</keyword>
<name>A0A419T8M4_9FIRM</name>
<dbReference type="PANTHER" id="PTHR31528:SF3">
    <property type="entry name" value="THIAMINE BIOSYNTHESIS PROTEIN HI_0357-RELATED"/>
    <property type="match status" value="1"/>
</dbReference>
<dbReference type="Proteomes" id="UP000284177">
    <property type="component" value="Unassembled WGS sequence"/>
</dbReference>
<dbReference type="InterPro" id="IPR015168">
    <property type="entry name" value="SsuA/THI5"/>
</dbReference>
<dbReference type="GO" id="GO:0009228">
    <property type="term" value="P:thiamine biosynthetic process"/>
    <property type="evidence" value="ECO:0007669"/>
    <property type="project" value="InterPro"/>
</dbReference>
<protein>
    <submittedName>
        <fullName evidence="3">ABC transporter substrate-binding protein</fullName>
    </submittedName>
</protein>
<feature type="chain" id="PRO_5039727754" evidence="1">
    <location>
        <begin position="23"/>
        <end position="334"/>
    </location>
</feature>
<proteinExistence type="predicted"/>
<organism evidence="3 4">
    <name type="scientific">Thermohalobacter berrensis</name>
    <dbReference type="NCBI Taxonomy" id="99594"/>
    <lineage>
        <taxon>Bacteria</taxon>
        <taxon>Bacillati</taxon>
        <taxon>Bacillota</taxon>
        <taxon>Tissierellia</taxon>
        <taxon>Tissierellales</taxon>
        <taxon>Thermohalobacteraceae</taxon>
        <taxon>Thermohalobacter</taxon>
    </lineage>
</organism>
<dbReference type="PANTHER" id="PTHR31528">
    <property type="entry name" value="4-AMINO-5-HYDROXYMETHYL-2-METHYLPYRIMIDINE PHOSPHATE SYNTHASE THI11-RELATED"/>
    <property type="match status" value="1"/>
</dbReference>
<reference evidence="3 4" key="1">
    <citation type="submission" date="2016-08" db="EMBL/GenBank/DDBJ databases">
        <title>Novel Firmicutes and Novel Genomes.</title>
        <authorList>
            <person name="Poppleton D.I."/>
            <person name="Gribaldo S."/>
        </authorList>
    </citation>
    <scope>NUCLEOTIDE SEQUENCE [LARGE SCALE GENOMIC DNA]</scope>
    <source>
        <strain evidence="3 4">CTT3</strain>
    </source>
</reference>
<evidence type="ECO:0000259" key="2">
    <source>
        <dbReference type="Pfam" id="PF09084"/>
    </source>
</evidence>
<dbReference type="Gene3D" id="3.40.190.10">
    <property type="entry name" value="Periplasmic binding protein-like II"/>
    <property type="match status" value="2"/>
</dbReference>
<feature type="signal peptide" evidence="1">
    <location>
        <begin position="1"/>
        <end position="22"/>
    </location>
</feature>
<comment type="caution">
    <text evidence="3">The sequence shown here is derived from an EMBL/GenBank/DDBJ whole genome shotgun (WGS) entry which is preliminary data.</text>
</comment>
<accession>A0A419T8M4</accession>
<evidence type="ECO:0000256" key="1">
    <source>
        <dbReference type="SAM" id="SignalP"/>
    </source>
</evidence>
<sequence length="334" mass="37842">MFKKTISIMIIGLLIFSLVGCGASEKNTTEKQELKKVTVVLDWVPNTNHTGLYVAKEKGYYKEEGLEVEIIQPTEGGSTDLIAAGQGEFGISYQEQVTFARTAENPLPIKAIAAIIQHNTSGFASPVEKNIKSPKDFEGKRYGGWGSPVERAMLKALMEKYDGDFSKLEMVDIGAADFFSSVQKDVDFTWIYYGWDGVAAEVRDFPINFLKLQDLDPRLDFYTPVIIAKEDLLNQNPELVKKFLRATTKGYEYCIENPEDAVESLLKHAPEIDKEIAVASQKYLAKEYQADAHKWGVMKEEIWKNYGEWLYEKGLIDKKLDVKEAYTNEFLPKE</sequence>
<dbReference type="PROSITE" id="PS51257">
    <property type="entry name" value="PROKAR_LIPOPROTEIN"/>
    <property type="match status" value="1"/>
</dbReference>
<dbReference type="SUPFAM" id="SSF53850">
    <property type="entry name" value="Periplasmic binding protein-like II"/>
    <property type="match status" value="1"/>
</dbReference>
<dbReference type="OrthoDB" id="9815602at2"/>
<dbReference type="InterPro" id="IPR027939">
    <property type="entry name" value="NMT1/THI5"/>
</dbReference>
<evidence type="ECO:0000313" key="4">
    <source>
        <dbReference type="Proteomes" id="UP000284177"/>
    </source>
</evidence>
<dbReference type="AlphaFoldDB" id="A0A419T8M4"/>
<dbReference type="EMBL" id="MCIB01000004">
    <property type="protein sequence ID" value="RKD33748.1"/>
    <property type="molecule type" value="Genomic_DNA"/>
</dbReference>
<keyword evidence="1" id="KW-0732">Signal</keyword>
<dbReference type="RefSeq" id="WP_120167461.1">
    <property type="nucleotide sequence ID" value="NZ_MCIB01000004.1"/>
</dbReference>
<dbReference type="Pfam" id="PF09084">
    <property type="entry name" value="NMT1"/>
    <property type="match status" value="1"/>
</dbReference>
<evidence type="ECO:0000313" key="3">
    <source>
        <dbReference type="EMBL" id="RKD33748.1"/>
    </source>
</evidence>